<dbReference type="Gene3D" id="3.10.20.70">
    <property type="entry name" value="Glutamine synthetase, N-terminal domain"/>
    <property type="match status" value="2"/>
</dbReference>
<keyword evidence="4" id="KW-0963">Cytoplasm</keyword>
<evidence type="ECO:0000256" key="6">
    <source>
        <dbReference type="ARBA" id="ARBA00022741"/>
    </source>
</evidence>
<protein>
    <recommendedName>
        <fullName evidence="3 10">Glutamine synthetase</fullName>
        <ecNumber evidence="3 10">6.3.1.2</ecNumber>
    </recommendedName>
</protein>
<dbReference type="EMBL" id="OD000306">
    <property type="protein sequence ID" value="CAD7396914.1"/>
    <property type="molecule type" value="Genomic_DNA"/>
</dbReference>
<organism evidence="12">
    <name type="scientific">Timema poppense</name>
    <name type="common">Walking stick</name>
    <dbReference type="NCBI Taxonomy" id="170557"/>
    <lineage>
        <taxon>Eukaryota</taxon>
        <taxon>Metazoa</taxon>
        <taxon>Ecdysozoa</taxon>
        <taxon>Arthropoda</taxon>
        <taxon>Hexapoda</taxon>
        <taxon>Insecta</taxon>
        <taxon>Pterygota</taxon>
        <taxon>Neoptera</taxon>
        <taxon>Polyneoptera</taxon>
        <taxon>Phasmatodea</taxon>
        <taxon>Timematodea</taxon>
        <taxon>Timematoidea</taxon>
        <taxon>Timematidae</taxon>
        <taxon>Timema</taxon>
    </lineage>
</organism>
<proteinExistence type="inferred from homology"/>
<dbReference type="PROSITE" id="PS00181">
    <property type="entry name" value="GLNA_ATP"/>
    <property type="match status" value="1"/>
</dbReference>
<keyword evidence="6 10" id="KW-0547">Nucleotide-binding</keyword>
<gene>
    <name evidence="12" type="ORF">TPSB3V08_LOCUS904</name>
</gene>
<dbReference type="Pfam" id="PF00120">
    <property type="entry name" value="Gln-synt_C"/>
    <property type="match status" value="1"/>
</dbReference>
<dbReference type="InterPro" id="IPR008146">
    <property type="entry name" value="Gln_synth_cat_dom"/>
</dbReference>
<dbReference type="GO" id="GO:0004356">
    <property type="term" value="F:glutamine synthetase activity"/>
    <property type="evidence" value="ECO:0007669"/>
    <property type="project" value="UniProtKB-EC"/>
</dbReference>
<dbReference type="SUPFAM" id="SSF55931">
    <property type="entry name" value="Glutamine synthetase/guanido kinase"/>
    <property type="match status" value="1"/>
</dbReference>
<dbReference type="Gene3D" id="3.30.590.10">
    <property type="entry name" value="Glutamine synthetase/guanido kinase, catalytic domain"/>
    <property type="match status" value="2"/>
</dbReference>
<dbReference type="InterPro" id="IPR036651">
    <property type="entry name" value="Gln_synt_N_sf"/>
</dbReference>
<accession>A0A7R9GW16</accession>
<dbReference type="GO" id="GO:0005737">
    <property type="term" value="C:cytoplasm"/>
    <property type="evidence" value="ECO:0007669"/>
    <property type="project" value="UniProtKB-SubCell"/>
</dbReference>
<dbReference type="FunFam" id="3.30.590.10:FF:000011">
    <property type="entry name" value="Glutamine synthetase"/>
    <property type="match status" value="1"/>
</dbReference>
<dbReference type="PROSITE" id="PS51987">
    <property type="entry name" value="GS_CATALYTIC"/>
    <property type="match status" value="1"/>
</dbReference>
<dbReference type="InterPro" id="IPR014746">
    <property type="entry name" value="Gln_synth/guanido_kin_cat_dom"/>
</dbReference>
<dbReference type="InterPro" id="IPR027303">
    <property type="entry name" value="Gln_synth_gly_rich_site"/>
</dbReference>
<keyword evidence="5 10" id="KW-0436">Ligase</keyword>
<feature type="domain" description="GS catalytic" evidence="11">
    <location>
        <begin position="203"/>
        <end position="453"/>
    </location>
</feature>
<keyword evidence="7 10" id="KW-0067">ATP-binding</keyword>
<evidence type="ECO:0000256" key="7">
    <source>
        <dbReference type="ARBA" id="ARBA00022840"/>
    </source>
</evidence>
<comment type="catalytic activity">
    <reaction evidence="10">
        <text>L-glutamate + NH4(+) + ATP = L-glutamine + ADP + phosphate + H(+)</text>
        <dbReference type="Rhea" id="RHEA:16169"/>
        <dbReference type="ChEBI" id="CHEBI:15378"/>
        <dbReference type="ChEBI" id="CHEBI:28938"/>
        <dbReference type="ChEBI" id="CHEBI:29985"/>
        <dbReference type="ChEBI" id="CHEBI:30616"/>
        <dbReference type="ChEBI" id="CHEBI:43474"/>
        <dbReference type="ChEBI" id="CHEBI:58359"/>
        <dbReference type="ChEBI" id="CHEBI:456216"/>
        <dbReference type="EC" id="6.3.1.2"/>
    </reaction>
</comment>
<dbReference type="PANTHER" id="PTHR20852:SF44">
    <property type="entry name" value="GLUTAMINE SYNTHETASE 1, MITOCHONDRIAL"/>
    <property type="match status" value="1"/>
</dbReference>
<evidence type="ECO:0000256" key="3">
    <source>
        <dbReference type="ARBA" id="ARBA00012937"/>
    </source>
</evidence>
<evidence type="ECO:0000256" key="1">
    <source>
        <dbReference type="ARBA" id="ARBA00004496"/>
    </source>
</evidence>
<evidence type="ECO:0000256" key="4">
    <source>
        <dbReference type="ARBA" id="ARBA00022490"/>
    </source>
</evidence>
<evidence type="ECO:0000256" key="10">
    <source>
        <dbReference type="RuleBase" id="RU004356"/>
    </source>
</evidence>
<dbReference type="EC" id="6.3.1.2" evidence="3 10"/>
<name>A0A7R9GW16_TIMPO</name>
<evidence type="ECO:0000256" key="8">
    <source>
        <dbReference type="PROSITE-ProRule" id="PRU01331"/>
    </source>
</evidence>
<reference evidence="12" key="1">
    <citation type="submission" date="2020-11" db="EMBL/GenBank/DDBJ databases">
        <authorList>
            <person name="Tran Van P."/>
        </authorList>
    </citation>
    <scope>NUCLEOTIDE SEQUENCE</scope>
</reference>
<dbReference type="PANTHER" id="PTHR20852">
    <property type="entry name" value="GLUTAMINE SYNTHETASE"/>
    <property type="match status" value="1"/>
</dbReference>
<evidence type="ECO:0000313" key="12">
    <source>
        <dbReference type="EMBL" id="CAD7396914.1"/>
    </source>
</evidence>
<dbReference type="SUPFAM" id="SSF54368">
    <property type="entry name" value="Glutamine synthetase, N-terminal domain"/>
    <property type="match status" value="1"/>
</dbReference>
<sequence>MLSSYLRLGRPDGLFPLEFPLTMSTLRNSPNATLDKTILNKYLSLPQPSNKVQATYIWIDGTGENVRAKDRTLDFLPKSVKGVPKYILEEGKGGLSTALDPKATTYIRGAQGPPPLPYPSTIGSEYQTVCCFSSDLTLDDLIVSDYPIWNYDGSSTYQAEGTNSDTFLYPVAVYKDPFRPGGSNVLVLCEAYKHTKEPTASNNRKACQEAADRAVDSRPWFGIEQEYCLLDMDGRPWGWPQNGFPGPQGPYYCGVGAQNVFARELVEAHYRACLYAGVDIAGTNAEVMPAQWEFQVGPGEGMKCADDLWVARYILQRIAEEYGVVVTFDPKPMPGNWNGSGAHCNFSTKAMREDNGIIEIEKAIDKLSKQHLRHIQAYDPKGGKDNMRRLTGHHETSSIHDFSAGVANRAASIRIPRGVAEDKKGYLEDRRPSSNCDPYSVCNALIRTCILDE</sequence>
<evidence type="ECO:0000259" key="11">
    <source>
        <dbReference type="PROSITE" id="PS51987"/>
    </source>
</evidence>
<dbReference type="AlphaFoldDB" id="A0A7R9GW16"/>
<comment type="subcellular location">
    <subcellularLocation>
        <location evidence="1">Cytoplasm</location>
    </subcellularLocation>
</comment>
<dbReference type="InterPro" id="IPR050292">
    <property type="entry name" value="Glutamine_Synthetase"/>
</dbReference>
<evidence type="ECO:0000256" key="2">
    <source>
        <dbReference type="ARBA" id="ARBA00009897"/>
    </source>
</evidence>
<dbReference type="GO" id="GO:0005524">
    <property type="term" value="F:ATP binding"/>
    <property type="evidence" value="ECO:0007669"/>
    <property type="project" value="UniProtKB-KW"/>
</dbReference>
<comment type="similarity">
    <text evidence="2 8 9">Belongs to the glutamine synthetase family.</text>
</comment>
<dbReference type="SMART" id="SM01230">
    <property type="entry name" value="Gln-synt_C"/>
    <property type="match status" value="1"/>
</dbReference>
<dbReference type="InterPro" id="IPR027302">
    <property type="entry name" value="Gln_synth_N_conserv_site"/>
</dbReference>
<evidence type="ECO:0000256" key="9">
    <source>
        <dbReference type="RuleBase" id="RU000384"/>
    </source>
</evidence>
<dbReference type="PROSITE" id="PS00180">
    <property type="entry name" value="GLNA_1"/>
    <property type="match status" value="1"/>
</dbReference>
<dbReference type="GO" id="GO:0006542">
    <property type="term" value="P:glutamine biosynthetic process"/>
    <property type="evidence" value="ECO:0007669"/>
    <property type="project" value="InterPro"/>
</dbReference>
<evidence type="ECO:0000256" key="5">
    <source>
        <dbReference type="ARBA" id="ARBA00022598"/>
    </source>
</evidence>